<organism evidence="1 2">
    <name type="scientific">Shimwellia blattae (strain ATCC 29907 / DSM 4481 / JCM 1650 / NBRC 105725 / CDC 9005-74)</name>
    <name type="common">Escherichia blattae</name>
    <dbReference type="NCBI Taxonomy" id="630626"/>
    <lineage>
        <taxon>Bacteria</taxon>
        <taxon>Pseudomonadati</taxon>
        <taxon>Pseudomonadota</taxon>
        <taxon>Gammaproteobacteria</taxon>
        <taxon>Enterobacterales</taxon>
        <taxon>Enterobacteriaceae</taxon>
        <taxon>Shimwellia</taxon>
    </lineage>
</organism>
<accession>I2B4B4</accession>
<evidence type="ECO:0000313" key="2">
    <source>
        <dbReference type="Proteomes" id="UP000001955"/>
    </source>
</evidence>
<dbReference type="PATRIC" id="fig|630626.3.peg.239"/>
<dbReference type="Gene3D" id="2.60.40.2520">
    <property type="entry name" value="CFA/I fimbrial subunit E, adhesin domain"/>
    <property type="match status" value="1"/>
</dbReference>
<dbReference type="OrthoDB" id="6543917at2"/>
<evidence type="ECO:0000313" key="1">
    <source>
        <dbReference type="EMBL" id="AFJ45368.1"/>
    </source>
</evidence>
<protein>
    <submittedName>
        <fullName evidence="1">Pilus biogenesis initiator-like protein</fullName>
    </submittedName>
</protein>
<gene>
    <name evidence="1" type="ordered locus">EBL_c02330</name>
</gene>
<sequence>MVRQYNYGLTGLRAYGLTGLRAYGLTGLLLLSAPALSTILPPSSATIPYTLSSDITTMPNRPGTFITNVYVAFRHQGGYDTALPARWGRNTWVCASASNPENGACNTSPMGFTPGVKIRGREFVRLIFTEQRSKQRMEILMGISTYLRWNGGSACGSEATGISSDTSTPAFTSPYYPAYAVCSKDGKQTDGKELNVWFAAQQLPRFTGGIWKARLILNEMQWRPSIQVATFTADITVDVTDKHNGAIYLPAFGRATPLVDLNLRTKPLSTAPGGEVSGGTVIDTCLYDGYNSNSPWLKVTLSDLLTSSGRAADLFSVVKTGAANSQPLNRIDYRVTLNYNGQPVKVENGKEITLTGVNRALIRPVALPGIPHPVICVPAPLTLDVLPFAKASKTAGRYQGTLRVNLSATALAP</sequence>
<dbReference type="Gene3D" id="2.60.40.2040">
    <property type="entry name" value="CFA/I fimbrial subunit E, pilin domain"/>
    <property type="match status" value="1"/>
</dbReference>
<reference evidence="1 2" key="1">
    <citation type="journal article" date="2012" name="J. Bacteriol.">
        <title>Complete genome sequence of the B12-producing Shimwellia blattae strain DSM 4481, isolated from a cockroach.</title>
        <authorList>
            <person name="Brzuszkiewicz E."/>
            <person name="Waschkowitz T."/>
            <person name="Wiezer A."/>
            <person name="Daniel R."/>
        </authorList>
    </citation>
    <scope>NUCLEOTIDE SEQUENCE [LARGE SCALE GENOMIC DNA]</scope>
    <source>
        <strain evidence="2">ATCC 29907 / DSM 4481 / JCM 1650 / NBRC 105725 / CDC 9005-74</strain>
    </source>
</reference>
<dbReference type="KEGG" id="ebt:EBL_c02330"/>
<keyword evidence="2" id="KW-1185">Reference proteome</keyword>
<name>I2B4B4_SHIBC</name>
<dbReference type="EMBL" id="CP001560">
    <property type="protein sequence ID" value="AFJ45368.1"/>
    <property type="molecule type" value="Genomic_DNA"/>
</dbReference>
<dbReference type="Proteomes" id="UP000001955">
    <property type="component" value="Chromosome"/>
</dbReference>
<dbReference type="AlphaFoldDB" id="I2B4B4"/>
<dbReference type="HOGENOM" id="CLU_042915_2_0_6"/>
<dbReference type="Pfam" id="PF07434">
    <property type="entry name" value="CblD"/>
    <property type="match status" value="1"/>
</dbReference>
<dbReference type="eggNOG" id="ENOG5030W3V">
    <property type="taxonomic scope" value="Bacteria"/>
</dbReference>
<dbReference type="InterPro" id="IPR010888">
    <property type="entry name" value="CblD"/>
</dbReference>
<dbReference type="InterPro" id="IPR043037">
    <property type="entry name" value="CfaE_adhesin"/>
</dbReference>
<proteinExistence type="predicted"/>